<evidence type="ECO:0000256" key="1">
    <source>
        <dbReference type="SAM" id="MobiDB-lite"/>
    </source>
</evidence>
<reference evidence="2" key="1">
    <citation type="submission" date="2020-01" db="EMBL/GenBank/DDBJ databases">
        <title>Insect and environment-associated Actinomycetes.</title>
        <authorList>
            <person name="Currrie C."/>
            <person name="Chevrette M."/>
            <person name="Carlson C."/>
            <person name="Stubbendieck R."/>
            <person name="Wendt-Pienkowski E."/>
        </authorList>
    </citation>
    <scope>NUCLEOTIDE SEQUENCE</scope>
    <source>
        <strain evidence="2">SID7499</strain>
    </source>
</reference>
<sequence>TDRDVHAWAEQWLRTTGVDTLTAEITAPEPAETASNGSGNGNGQSWALAVTRDGSRPHRITVGTYDHALGAQGGPGHLAPRDRFELDVPGDGTPTIRPGRRP</sequence>
<protein>
    <submittedName>
        <fullName evidence="2">Aminopeptidase N</fullName>
    </submittedName>
</protein>
<proteinExistence type="predicted"/>
<dbReference type="GO" id="GO:0004177">
    <property type="term" value="F:aminopeptidase activity"/>
    <property type="evidence" value="ECO:0007669"/>
    <property type="project" value="UniProtKB-KW"/>
</dbReference>
<comment type="caution">
    <text evidence="2">The sequence shown here is derived from an EMBL/GenBank/DDBJ whole genome shotgun (WGS) entry which is preliminary data.</text>
</comment>
<feature type="region of interest" description="Disordered" evidence="1">
    <location>
        <begin position="71"/>
        <end position="102"/>
    </location>
</feature>
<keyword evidence="2" id="KW-0645">Protease</keyword>
<feature type="non-terminal residue" evidence="2">
    <location>
        <position position="102"/>
    </location>
</feature>
<dbReference type="AlphaFoldDB" id="A0A6G3WV52"/>
<name>A0A6G3WV52_9ACTN</name>
<keyword evidence="2" id="KW-0378">Hydrolase</keyword>
<keyword evidence="2" id="KW-0031">Aminopeptidase</keyword>
<evidence type="ECO:0000313" key="2">
    <source>
        <dbReference type="EMBL" id="NEE09395.1"/>
    </source>
</evidence>
<organism evidence="2">
    <name type="scientific">Streptomyces sp. SID7499</name>
    <dbReference type="NCBI Taxonomy" id="2706086"/>
    <lineage>
        <taxon>Bacteria</taxon>
        <taxon>Bacillati</taxon>
        <taxon>Actinomycetota</taxon>
        <taxon>Actinomycetes</taxon>
        <taxon>Kitasatosporales</taxon>
        <taxon>Streptomycetaceae</taxon>
        <taxon>Streptomyces</taxon>
    </lineage>
</organism>
<gene>
    <name evidence="2" type="ORF">G3M58_23420</name>
</gene>
<dbReference type="EMBL" id="JAAGMN010002362">
    <property type="protein sequence ID" value="NEE09395.1"/>
    <property type="molecule type" value="Genomic_DNA"/>
</dbReference>
<feature type="non-terminal residue" evidence="2">
    <location>
        <position position="1"/>
    </location>
</feature>
<accession>A0A6G3WV52</accession>